<evidence type="ECO:0000256" key="3">
    <source>
        <dbReference type="HAMAP-Rule" id="MF_00849"/>
    </source>
</evidence>
<dbReference type="InterPro" id="IPR000640">
    <property type="entry name" value="EFG_V-like"/>
</dbReference>
<evidence type="ECO:0000313" key="5">
    <source>
        <dbReference type="EMBL" id="TMQ50734.1"/>
    </source>
</evidence>
<comment type="caution">
    <text evidence="5">The sequence shown here is derived from an EMBL/GenBank/DDBJ whole genome shotgun (WGS) entry which is preliminary data.</text>
</comment>
<dbReference type="CDD" id="cd03710">
    <property type="entry name" value="BipA_TypA_C"/>
    <property type="match status" value="1"/>
</dbReference>
<dbReference type="GO" id="GO:0019843">
    <property type="term" value="F:rRNA binding"/>
    <property type="evidence" value="ECO:0007669"/>
    <property type="project" value="UniProtKB-KW"/>
</dbReference>
<dbReference type="FunFam" id="3.40.50.300:FF:000055">
    <property type="entry name" value="GTP-binding protein TypA"/>
    <property type="match status" value="1"/>
</dbReference>
<dbReference type="FunFam" id="3.30.70.240:FF:000002">
    <property type="entry name" value="GTP-binding protein TypA"/>
    <property type="match status" value="1"/>
</dbReference>
<dbReference type="FunFam" id="2.40.30.10:FF:000016">
    <property type="entry name" value="GTP-binding protein TypA"/>
    <property type="match status" value="1"/>
</dbReference>
<evidence type="ECO:0000313" key="6">
    <source>
        <dbReference type="Proteomes" id="UP000316292"/>
    </source>
</evidence>
<dbReference type="InterPro" id="IPR009000">
    <property type="entry name" value="Transl_B-barrel_sf"/>
</dbReference>
<dbReference type="GO" id="GO:0000049">
    <property type="term" value="F:tRNA binding"/>
    <property type="evidence" value="ECO:0007669"/>
    <property type="project" value="UniProtKB-KW"/>
</dbReference>
<keyword evidence="1 3" id="KW-0342">GTP-binding</keyword>
<dbReference type="InterPro" id="IPR031157">
    <property type="entry name" value="G_TR_CS"/>
</dbReference>
<dbReference type="GO" id="GO:0005525">
    <property type="term" value="F:GTP binding"/>
    <property type="evidence" value="ECO:0007669"/>
    <property type="project" value="UniProtKB-UniRule"/>
</dbReference>
<dbReference type="PROSITE" id="PS00301">
    <property type="entry name" value="G_TR_1"/>
    <property type="match status" value="1"/>
</dbReference>
<dbReference type="InterPro" id="IPR006298">
    <property type="entry name" value="BipA"/>
</dbReference>
<dbReference type="Gene3D" id="3.30.70.870">
    <property type="entry name" value="Elongation Factor G (Translational Gtpase), domain 3"/>
    <property type="match status" value="1"/>
</dbReference>
<dbReference type="PRINTS" id="PR00315">
    <property type="entry name" value="ELONGATNFCT"/>
</dbReference>
<dbReference type="GO" id="GO:0003924">
    <property type="term" value="F:GTPase activity"/>
    <property type="evidence" value="ECO:0007669"/>
    <property type="project" value="UniProtKB-UniRule"/>
</dbReference>
<dbReference type="GO" id="GO:0009409">
    <property type="term" value="P:response to cold"/>
    <property type="evidence" value="ECO:0007669"/>
    <property type="project" value="UniProtKB-ARBA"/>
</dbReference>
<dbReference type="PANTHER" id="PTHR42908">
    <property type="entry name" value="TRANSLATION ELONGATION FACTOR-RELATED"/>
    <property type="match status" value="1"/>
</dbReference>
<dbReference type="SUPFAM" id="SSF50447">
    <property type="entry name" value="Translation proteins"/>
    <property type="match status" value="1"/>
</dbReference>
<dbReference type="Pfam" id="PF00009">
    <property type="entry name" value="GTP_EFTU"/>
    <property type="match status" value="1"/>
</dbReference>
<dbReference type="AlphaFoldDB" id="A0A538SH88"/>
<dbReference type="SUPFAM" id="SSF54980">
    <property type="entry name" value="EF-G C-terminal domain-like"/>
    <property type="match status" value="2"/>
</dbReference>
<dbReference type="Pfam" id="PF21018">
    <property type="entry name" value="BipA_C"/>
    <property type="match status" value="1"/>
</dbReference>
<dbReference type="InterPro" id="IPR027417">
    <property type="entry name" value="P-loop_NTPase"/>
</dbReference>
<dbReference type="PANTHER" id="PTHR42908:SF8">
    <property type="entry name" value="TR-TYPE G DOMAIN-CONTAINING PROTEIN"/>
    <property type="match status" value="1"/>
</dbReference>
<feature type="binding site" evidence="3">
    <location>
        <begin position="17"/>
        <end position="22"/>
    </location>
    <ligand>
        <name>GTP</name>
        <dbReference type="ChEBI" id="CHEBI:37565"/>
    </ligand>
</feature>
<comment type="function">
    <text evidence="3">A 50S ribosomal subunit assembly protein with GTPase activity, required for 50S subunit assembly at low temperatures, may also play a role in translation. Binds GTP and analogs. Binds the 70S ribosome between the 30S and 50S subunits, in a similar position as ribosome-bound EF-G; it contacts a number of ribosomal proteins, both rRNAs and the A-site tRNA.</text>
</comment>
<dbReference type="GO" id="GO:0005829">
    <property type="term" value="C:cytosol"/>
    <property type="evidence" value="ECO:0007669"/>
    <property type="project" value="TreeGrafter"/>
</dbReference>
<keyword evidence="3" id="KW-0963">Cytoplasm</keyword>
<evidence type="ECO:0000256" key="2">
    <source>
        <dbReference type="ARBA" id="ARBA00048548"/>
    </source>
</evidence>
<keyword evidence="3" id="KW-0699">rRNA-binding</keyword>
<dbReference type="InterPro" id="IPR035647">
    <property type="entry name" value="EFG_III/V"/>
</dbReference>
<dbReference type="NCBIfam" id="TIGR00231">
    <property type="entry name" value="small_GTP"/>
    <property type="match status" value="1"/>
</dbReference>
<dbReference type="InterPro" id="IPR047043">
    <property type="entry name" value="BipA_III"/>
</dbReference>
<dbReference type="InterPro" id="IPR035651">
    <property type="entry name" value="BipA_V"/>
</dbReference>
<comment type="similarity">
    <text evidence="3">Belongs to the TRAFAC class translation factor GTPase superfamily. Classic translation factor GTPase family. BipA subfamily.</text>
</comment>
<dbReference type="GO" id="GO:1990904">
    <property type="term" value="C:ribonucleoprotein complex"/>
    <property type="evidence" value="ECO:0007669"/>
    <property type="project" value="TreeGrafter"/>
</dbReference>
<evidence type="ECO:0000259" key="4">
    <source>
        <dbReference type="PROSITE" id="PS51722"/>
    </source>
</evidence>
<dbReference type="FunFam" id="3.30.70.870:FF:000003">
    <property type="entry name" value="GTP-binding protein TypA"/>
    <property type="match status" value="1"/>
</dbReference>
<dbReference type="CDD" id="cd03691">
    <property type="entry name" value="BipA_TypA_II"/>
    <property type="match status" value="1"/>
</dbReference>
<comment type="catalytic activity">
    <reaction evidence="2 3">
        <text>GTP + H2O = GDP + phosphate + H(+)</text>
        <dbReference type="Rhea" id="RHEA:19669"/>
        <dbReference type="ChEBI" id="CHEBI:15377"/>
        <dbReference type="ChEBI" id="CHEBI:15378"/>
        <dbReference type="ChEBI" id="CHEBI:37565"/>
        <dbReference type="ChEBI" id="CHEBI:43474"/>
        <dbReference type="ChEBI" id="CHEBI:58189"/>
    </reaction>
</comment>
<gene>
    <name evidence="5" type="primary">typA</name>
    <name evidence="3" type="synonym">bipA</name>
    <name evidence="5" type="ORF">E6K71_01815</name>
</gene>
<dbReference type="EMBL" id="VBOR01000029">
    <property type="protein sequence ID" value="TMQ50734.1"/>
    <property type="molecule type" value="Genomic_DNA"/>
</dbReference>
<dbReference type="Gene3D" id="2.40.30.10">
    <property type="entry name" value="Translation factors"/>
    <property type="match status" value="1"/>
</dbReference>
<dbReference type="SUPFAM" id="SSF52540">
    <property type="entry name" value="P-loop containing nucleoside triphosphate hydrolases"/>
    <property type="match status" value="1"/>
</dbReference>
<keyword evidence="3" id="KW-0694">RNA-binding</keyword>
<dbReference type="GO" id="GO:0043022">
    <property type="term" value="F:ribosome binding"/>
    <property type="evidence" value="ECO:0007669"/>
    <property type="project" value="UniProtKB-UniRule"/>
</dbReference>
<dbReference type="GO" id="GO:0010467">
    <property type="term" value="P:gene expression"/>
    <property type="evidence" value="ECO:0007669"/>
    <property type="project" value="UniProtKB-ARBA"/>
</dbReference>
<sequence>MNETGSIRNIAIIAHVDHGKTTLVDAMLKQSGTYRENERIIERVMDSMDLERERGITIMAKNTSVRYGDVKINIVDTPGHSDFGGEVERVLKMVDGVMLLVDASEGPLPQTRFVLRKALEQSLPAIVVVNKIDRSDARAQEVVNEIYDLFIDLDASERQIDFPILYAVSRDGIAKRSLEDGGSDLRPLFDEIVRSIPPPRARMKDKLQLLVANLDYDDYVGRIAIGRVFSGRIAVGDQVSVCKLDGTETKTRITQLYTFEGLKRAPVKEAGVGEIVALAGIEGIYIGETVSSLEDPVRLPPITVDEPTISMIFSVNNSPFAGRDGRYVTSRQVRERLLKETLGNVSIRVEDTDTADGSKVSGRGELQLAILIEMMRREGFELQVSKPEVITREVDGKRLEPIELVVIDAPETFIGIITEALGRRRGQMTKMVNHGKGGGRNRVRMEFEVPTRGLIGFRSEFLTDTKGTGLLNTIFLRWGAWQGTITNRLTGALVADRVGQATPYALYNLQERGELFIRPGTSVYEGMIVGENAREADMDVNVIREKKLTNMRASGSDEAVRLIPFRELSLEQALEFITQDELVEVTPAAIRLRKRILAANVRPKRKDE</sequence>
<keyword evidence="3" id="KW-0820">tRNA-binding</keyword>
<dbReference type="InterPro" id="IPR005225">
    <property type="entry name" value="Small_GTP-bd"/>
</dbReference>
<dbReference type="GO" id="GO:0000027">
    <property type="term" value="P:ribosomal large subunit assembly"/>
    <property type="evidence" value="ECO:0007669"/>
    <property type="project" value="UniProtKB-UniRule"/>
</dbReference>
<keyword evidence="3" id="KW-0378">Hydrolase</keyword>
<dbReference type="Gene3D" id="3.30.70.240">
    <property type="match status" value="1"/>
</dbReference>
<dbReference type="InterPro" id="IPR000795">
    <property type="entry name" value="T_Tr_GTP-bd_dom"/>
</dbReference>
<dbReference type="SMART" id="SM00838">
    <property type="entry name" value="EFG_C"/>
    <property type="match status" value="1"/>
</dbReference>
<keyword evidence="3" id="KW-0690">Ribosome biogenesis</keyword>
<dbReference type="EC" id="3.6.5.-" evidence="3"/>
<dbReference type="CDD" id="cd01891">
    <property type="entry name" value="TypA_BipA"/>
    <property type="match status" value="1"/>
</dbReference>
<dbReference type="InterPro" id="IPR047041">
    <property type="entry name" value="BipA_GTP-bd_dom"/>
</dbReference>
<name>A0A538SH88_UNCEI</name>
<dbReference type="InterPro" id="IPR047042">
    <property type="entry name" value="BipA_II"/>
</dbReference>
<feature type="domain" description="Tr-type G" evidence="4">
    <location>
        <begin position="5"/>
        <end position="200"/>
    </location>
</feature>
<comment type="subcellular location">
    <subcellularLocation>
        <location evidence="3">Cytoplasm</location>
    </subcellularLocation>
    <text evidence="3">Binds to ribosomes.</text>
</comment>
<dbReference type="NCBIfam" id="TIGR01394">
    <property type="entry name" value="TypA_BipA"/>
    <property type="match status" value="1"/>
</dbReference>
<accession>A0A538SH88</accession>
<dbReference type="Pfam" id="PF00679">
    <property type="entry name" value="EFG_C"/>
    <property type="match status" value="1"/>
</dbReference>
<dbReference type="InterPro" id="IPR004161">
    <property type="entry name" value="EFTu-like_2"/>
</dbReference>
<evidence type="ECO:0000256" key="1">
    <source>
        <dbReference type="ARBA" id="ARBA00023134"/>
    </source>
</evidence>
<dbReference type="Proteomes" id="UP000316292">
    <property type="component" value="Unassembled WGS sequence"/>
</dbReference>
<dbReference type="FunFam" id="2.40.50.250:FF:000001">
    <property type="entry name" value="GTP-binding protein TypA"/>
    <property type="match status" value="1"/>
</dbReference>
<dbReference type="InterPro" id="IPR042116">
    <property type="entry name" value="TypA/BipA_C"/>
</dbReference>
<keyword evidence="3" id="KW-0547">Nucleotide-binding</keyword>
<organism evidence="5 6">
    <name type="scientific">Eiseniibacteriota bacterium</name>
    <dbReference type="NCBI Taxonomy" id="2212470"/>
    <lineage>
        <taxon>Bacteria</taxon>
        <taxon>Candidatus Eiseniibacteriota</taxon>
    </lineage>
</organism>
<proteinExistence type="inferred from homology"/>
<dbReference type="Pfam" id="PF03144">
    <property type="entry name" value="GTP_EFTU_D2"/>
    <property type="match status" value="1"/>
</dbReference>
<reference evidence="5 6" key="1">
    <citation type="journal article" date="2019" name="Nat. Microbiol.">
        <title>Mediterranean grassland soil C-N compound turnover is dependent on rainfall and depth, and is mediated by genomically divergent microorganisms.</title>
        <authorList>
            <person name="Diamond S."/>
            <person name="Andeer P.F."/>
            <person name="Li Z."/>
            <person name="Crits-Christoph A."/>
            <person name="Burstein D."/>
            <person name="Anantharaman K."/>
            <person name="Lane K.R."/>
            <person name="Thomas B.C."/>
            <person name="Pan C."/>
            <person name="Northen T.R."/>
            <person name="Banfield J.F."/>
        </authorList>
    </citation>
    <scope>NUCLEOTIDE SEQUENCE [LARGE SCALE GENOMIC DNA]</scope>
    <source>
        <strain evidence="5">WS_1</strain>
    </source>
</reference>
<dbReference type="CDD" id="cd16263">
    <property type="entry name" value="BipA_III"/>
    <property type="match status" value="1"/>
</dbReference>
<dbReference type="InterPro" id="IPR048876">
    <property type="entry name" value="BipA_C"/>
</dbReference>
<dbReference type="HAMAP" id="MF_00849">
    <property type="entry name" value="BipA"/>
    <property type="match status" value="1"/>
</dbReference>
<feature type="binding site" evidence="3">
    <location>
        <begin position="130"/>
        <end position="133"/>
    </location>
    <ligand>
        <name>GTP</name>
        <dbReference type="ChEBI" id="CHEBI:37565"/>
    </ligand>
</feature>
<protein>
    <recommendedName>
        <fullName evidence="3">Large ribosomal subunit assembly factor BipA</fullName>
        <ecNumber evidence="3">3.6.5.-</ecNumber>
    </recommendedName>
    <alternativeName>
        <fullName evidence="3">GTP-binding protein BipA</fullName>
    </alternativeName>
</protein>
<dbReference type="Gene3D" id="2.40.50.250">
    <property type="entry name" value="bipa protein"/>
    <property type="match status" value="1"/>
</dbReference>
<dbReference type="Gene3D" id="3.40.50.300">
    <property type="entry name" value="P-loop containing nucleotide triphosphate hydrolases"/>
    <property type="match status" value="1"/>
</dbReference>
<dbReference type="PROSITE" id="PS51722">
    <property type="entry name" value="G_TR_2"/>
    <property type="match status" value="1"/>
</dbReference>
<comment type="subunit">
    <text evidence="3">Monomer.</text>
</comment>